<dbReference type="OrthoDB" id="9815953at2"/>
<keyword evidence="1" id="KW-0645">Protease</keyword>
<protein>
    <submittedName>
        <fullName evidence="1">Spore protease YyaC</fullName>
    </submittedName>
</protein>
<name>A0A417YH93_9BACI</name>
<evidence type="ECO:0000313" key="1">
    <source>
        <dbReference type="EMBL" id="RHW32247.1"/>
    </source>
</evidence>
<organism evidence="1 2">
    <name type="scientific">Oceanobacillus profundus</name>
    <dbReference type="NCBI Taxonomy" id="372463"/>
    <lineage>
        <taxon>Bacteria</taxon>
        <taxon>Bacillati</taxon>
        <taxon>Bacillota</taxon>
        <taxon>Bacilli</taxon>
        <taxon>Bacillales</taxon>
        <taxon>Bacillaceae</taxon>
        <taxon>Oceanobacillus</taxon>
    </lineage>
</organism>
<sequence length="207" mass="23166">MYLKNRFEQPIETFRMPYTDSELSHLMCEKILSWFPDAPREYIILCIGTDRSTGDALGPLTGTFLKETKPKHLHVYGTVHDPVHAVNMQEAITIVKENHRNPFIIAIDACLGRNSSIGHIITEKAPLKPGAALNKALPTIGDMNITGVVNISGFMEHSILQNTRLSVVMDMAKKITGILSNIDQQLTYNYSPTVVISKKHPVKKWTV</sequence>
<reference evidence="1 2" key="1">
    <citation type="journal article" date="2007" name="Int. J. Syst. Evol. Microbiol.">
        <title>Oceanobacillus profundus sp. nov., isolated from a deep-sea sediment core.</title>
        <authorList>
            <person name="Kim Y.G."/>
            <person name="Choi D.H."/>
            <person name="Hyun S."/>
            <person name="Cho B.C."/>
        </authorList>
    </citation>
    <scope>NUCLEOTIDE SEQUENCE [LARGE SCALE GENOMIC DNA]</scope>
    <source>
        <strain evidence="1 2">DSM 18246</strain>
    </source>
</reference>
<dbReference type="SUPFAM" id="SSF53163">
    <property type="entry name" value="HybD-like"/>
    <property type="match status" value="1"/>
</dbReference>
<dbReference type="RefSeq" id="WP_095314012.1">
    <property type="nucleotide sequence ID" value="NZ_JAMAWL010000004.1"/>
</dbReference>
<comment type="caution">
    <text evidence="1">The sequence shown here is derived from an EMBL/GenBank/DDBJ whole genome shotgun (WGS) entry which is preliminary data.</text>
</comment>
<dbReference type="AlphaFoldDB" id="A0A417YH93"/>
<proteinExistence type="predicted"/>
<accession>A0A417YH93</accession>
<dbReference type="InterPro" id="IPR023430">
    <property type="entry name" value="Pept_HybD-like_dom_sf"/>
</dbReference>
<dbReference type="NCBIfam" id="TIGR02841">
    <property type="entry name" value="spore_YyaC"/>
    <property type="match status" value="1"/>
</dbReference>
<dbReference type="GO" id="GO:0008233">
    <property type="term" value="F:peptidase activity"/>
    <property type="evidence" value="ECO:0007669"/>
    <property type="project" value="UniProtKB-KW"/>
</dbReference>
<dbReference type="EMBL" id="QWEH01000006">
    <property type="protein sequence ID" value="RHW32247.1"/>
    <property type="molecule type" value="Genomic_DNA"/>
</dbReference>
<gene>
    <name evidence="1" type="primary">yyaC</name>
    <name evidence="1" type="ORF">D1B32_10805</name>
</gene>
<dbReference type="Pfam" id="PF06866">
    <property type="entry name" value="DUF1256"/>
    <property type="match status" value="1"/>
</dbReference>
<dbReference type="Proteomes" id="UP000285456">
    <property type="component" value="Unassembled WGS sequence"/>
</dbReference>
<evidence type="ECO:0000313" key="2">
    <source>
        <dbReference type="Proteomes" id="UP000285456"/>
    </source>
</evidence>
<keyword evidence="1" id="KW-0378">Hydrolase</keyword>
<dbReference type="InterPro" id="IPR009665">
    <property type="entry name" value="YyaC"/>
</dbReference>
<dbReference type="GO" id="GO:0006508">
    <property type="term" value="P:proteolysis"/>
    <property type="evidence" value="ECO:0007669"/>
    <property type="project" value="UniProtKB-KW"/>
</dbReference>
<keyword evidence="2" id="KW-1185">Reference proteome</keyword>